<feature type="compositionally biased region" description="Pro residues" evidence="4">
    <location>
        <begin position="163"/>
        <end position="172"/>
    </location>
</feature>
<dbReference type="HOGENOM" id="CLU_015679_0_0_1"/>
<reference evidence="5 6" key="1">
    <citation type="submission" date="2014-04" db="EMBL/GenBank/DDBJ databases">
        <authorList>
            <consortium name="DOE Joint Genome Institute"/>
            <person name="Kuo A."/>
            <person name="Girlanda M."/>
            <person name="Perotto S."/>
            <person name="Kohler A."/>
            <person name="Nagy L.G."/>
            <person name="Floudas D."/>
            <person name="Copeland A."/>
            <person name="Barry K.W."/>
            <person name="Cichocki N."/>
            <person name="Veneault-Fourrey C."/>
            <person name="LaButti K."/>
            <person name="Lindquist E.A."/>
            <person name="Lipzen A."/>
            <person name="Lundell T."/>
            <person name="Morin E."/>
            <person name="Murat C."/>
            <person name="Sun H."/>
            <person name="Tunlid A."/>
            <person name="Henrissat B."/>
            <person name="Grigoriev I.V."/>
            <person name="Hibbett D.S."/>
            <person name="Martin F."/>
            <person name="Nordberg H.P."/>
            <person name="Cantor M.N."/>
            <person name="Hua S.X."/>
        </authorList>
    </citation>
    <scope>NUCLEOTIDE SEQUENCE [LARGE SCALE GENOMIC DNA]</scope>
    <source>
        <strain evidence="5 6">MUT 4182</strain>
    </source>
</reference>
<evidence type="ECO:0000313" key="5">
    <source>
        <dbReference type="EMBL" id="KIO19492.1"/>
    </source>
</evidence>
<reference evidence="6" key="2">
    <citation type="submission" date="2015-01" db="EMBL/GenBank/DDBJ databases">
        <title>Evolutionary Origins and Diversification of the Mycorrhizal Mutualists.</title>
        <authorList>
            <consortium name="DOE Joint Genome Institute"/>
            <consortium name="Mycorrhizal Genomics Consortium"/>
            <person name="Kohler A."/>
            <person name="Kuo A."/>
            <person name="Nagy L.G."/>
            <person name="Floudas D."/>
            <person name="Copeland A."/>
            <person name="Barry K.W."/>
            <person name="Cichocki N."/>
            <person name="Veneault-Fourrey C."/>
            <person name="LaButti K."/>
            <person name="Lindquist E.A."/>
            <person name="Lipzen A."/>
            <person name="Lundell T."/>
            <person name="Morin E."/>
            <person name="Murat C."/>
            <person name="Riley R."/>
            <person name="Ohm R."/>
            <person name="Sun H."/>
            <person name="Tunlid A."/>
            <person name="Henrissat B."/>
            <person name="Grigoriev I.V."/>
            <person name="Hibbett D.S."/>
            <person name="Martin F."/>
        </authorList>
    </citation>
    <scope>NUCLEOTIDE SEQUENCE [LARGE SCALE GENOMIC DNA]</scope>
    <source>
        <strain evidence="6">MUT 4182</strain>
    </source>
</reference>
<evidence type="ECO:0000256" key="2">
    <source>
        <dbReference type="ARBA" id="ARBA00013807"/>
    </source>
</evidence>
<accession>A0A0C3LDG0</accession>
<dbReference type="GO" id="GO:0032991">
    <property type="term" value="C:protein-containing complex"/>
    <property type="evidence" value="ECO:0007669"/>
    <property type="project" value="UniProtKB-ARBA"/>
</dbReference>
<dbReference type="PANTHER" id="PTHR15157:SF5">
    <property type="entry name" value="UV RADIATION RESISTANCE-ASSOCIATED GENE PROTEIN"/>
    <property type="match status" value="1"/>
</dbReference>
<sequence>MEARCDTCELIQRKFYCADCLRTHIRDFRSSSQRTAAERDAELAKANKTLTAIQSGRLLRADQARLQDTVTEIVRETKNTRDRIAQLKSQIASKRSSLHARQTDLHLAKSHVLSDLTAHKAELASQIKTVRSRLTSTDTSLAATRKVLIKSLVETFDLREASLPPPRSPPPSSSSSSSSSTRPMPGMRRFGMGGGGSSGGDARKPLPAGKGEWSIAGLVLPVAGDLRRHPSEQLTAAVAHTLHFLRLLTFYLGVKLPFEVFWSSGSPGVGQPSIVASRGSEKNGWVNMTTPYPLYLTSSDPPASDTSAPGSPTSSAPSSSPTSSSKDSKPTLDAFTTALCMLNYNIAYLSHAQGLDVPLSVAGETLRNLWAVCCINSDSASHSTPSLQIPLLPPPTESKTFNLEFAQLLQATSPRTASAIAASASRRRKSSTSRTTVKGGLGGGANDEWDLIEIDEGEEGVG</sequence>
<dbReference type="Proteomes" id="UP000054248">
    <property type="component" value="Unassembled WGS sequence"/>
</dbReference>
<protein>
    <recommendedName>
        <fullName evidence="2">Autophagy-related protein 14</fullName>
    </recommendedName>
</protein>
<dbReference type="GO" id="GO:0000323">
    <property type="term" value="C:lytic vacuole"/>
    <property type="evidence" value="ECO:0007669"/>
    <property type="project" value="TreeGrafter"/>
</dbReference>
<dbReference type="GO" id="GO:0035493">
    <property type="term" value="P:SNARE complex assembly"/>
    <property type="evidence" value="ECO:0007669"/>
    <property type="project" value="TreeGrafter"/>
</dbReference>
<evidence type="ECO:0000256" key="4">
    <source>
        <dbReference type="SAM" id="MobiDB-lite"/>
    </source>
</evidence>
<feature type="region of interest" description="Disordered" evidence="4">
    <location>
        <begin position="297"/>
        <end position="329"/>
    </location>
</feature>
<feature type="region of interest" description="Disordered" evidence="4">
    <location>
        <begin position="421"/>
        <end position="462"/>
    </location>
</feature>
<evidence type="ECO:0000256" key="3">
    <source>
        <dbReference type="ARBA" id="ARBA00023054"/>
    </source>
</evidence>
<dbReference type="GO" id="GO:0000149">
    <property type="term" value="F:SNARE binding"/>
    <property type="evidence" value="ECO:0007669"/>
    <property type="project" value="TreeGrafter"/>
</dbReference>
<dbReference type="OrthoDB" id="16772at2759"/>
<dbReference type="AlphaFoldDB" id="A0A0C3LDG0"/>
<feature type="compositionally biased region" description="Low complexity" evidence="4">
    <location>
        <begin position="173"/>
        <end position="190"/>
    </location>
</feature>
<dbReference type="EMBL" id="KN823218">
    <property type="protein sequence ID" value="KIO19492.1"/>
    <property type="molecule type" value="Genomic_DNA"/>
</dbReference>
<feature type="compositionally biased region" description="Acidic residues" evidence="4">
    <location>
        <begin position="447"/>
        <end position="462"/>
    </location>
</feature>
<feature type="compositionally biased region" description="Low complexity" evidence="4">
    <location>
        <begin position="297"/>
        <end position="325"/>
    </location>
</feature>
<feature type="region of interest" description="Disordered" evidence="4">
    <location>
        <begin position="160"/>
        <end position="207"/>
    </location>
</feature>
<keyword evidence="3" id="KW-0175">Coiled coil</keyword>
<dbReference type="GO" id="GO:0005768">
    <property type="term" value="C:endosome"/>
    <property type="evidence" value="ECO:0007669"/>
    <property type="project" value="TreeGrafter"/>
</dbReference>
<comment type="similarity">
    <text evidence="1">Belongs to the ATG14 family.</text>
</comment>
<gene>
    <name evidence="5" type="ORF">M407DRAFT_82737</name>
</gene>
<name>A0A0C3LDG0_9AGAM</name>
<dbReference type="PANTHER" id="PTHR15157">
    <property type="entry name" value="UV RADIATION RESISTANCE-ASSOCIATED GENE PROTEIN"/>
    <property type="match status" value="1"/>
</dbReference>
<proteinExistence type="inferred from homology"/>
<keyword evidence="6" id="KW-1185">Reference proteome</keyword>
<dbReference type="InterPro" id="IPR018791">
    <property type="entry name" value="UV_resistance/autophagy_Atg14"/>
</dbReference>
<dbReference type="Pfam" id="PF10186">
    <property type="entry name" value="ATG14"/>
    <property type="match status" value="1"/>
</dbReference>
<organism evidence="5 6">
    <name type="scientific">Tulasnella calospora MUT 4182</name>
    <dbReference type="NCBI Taxonomy" id="1051891"/>
    <lineage>
        <taxon>Eukaryota</taxon>
        <taxon>Fungi</taxon>
        <taxon>Dikarya</taxon>
        <taxon>Basidiomycota</taxon>
        <taxon>Agaricomycotina</taxon>
        <taxon>Agaricomycetes</taxon>
        <taxon>Cantharellales</taxon>
        <taxon>Tulasnellaceae</taxon>
        <taxon>Tulasnella</taxon>
    </lineage>
</organism>
<evidence type="ECO:0000313" key="6">
    <source>
        <dbReference type="Proteomes" id="UP000054248"/>
    </source>
</evidence>
<evidence type="ECO:0000256" key="1">
    <source>
        <dbReference type="ARBA" id="ARBA00009574"/>
    </source>
</evidence>